<accession>A0A6S9RYR6</accession>
<dbReference type="EMBL" id="HBIZ01009056">
    <property type="protein sequence ID" value="CAE0752701.1"/>
    <property type="molecule type" value="Transcribed_RNA"/>
</dbReference>
<dbReference type="AlphaFoldDB" id="A0A6S9RYR6"/>
<evidence type="ECO:0000313" key="1">
    <source>
        <dbReference type="EMBL" id="CAE0752701.1"/>
    </source>
</evidence>
<gene>
    <name evidence="1" type="ORF">PCAR00345_LOCUS5288</name>
    <name evidence="2" type="ORF">PCAR00345_LOCUS5289</name>
</gene>
<protein>
    <submittedName>
        <fullName evidence="2">Uncharacterized protein</fullName>
    </submittedName>
</protein>
<evidence type="ECO:0000313" key="2">
    <source>
        <dbReference type="EMBL" id="CAE0752702.1"/>
    </source>
</evidence>
<organism evidence="2">
    <name type="scientific">Chrysotila carterae</name>
    <name type="common">Marine alga</name>
    <name type="synonym">Syracosphaera carterae</name>
    <dbReference type="NCBI Taxonomy" id="13221"/>
    <lineage>
        <taxon>Eukaryota</taxon>
        <taxon>Haptista</taxon>
        <taxon>Haptophyta</taxon>
        <taxon>Prymnesiophyceae</taxon>
        <taxon>Isochrysidales</taxon>
        <taxon>Isochrysidaceae</taxon>
        <taxon>Chrysotila</taxon>
    </lineage>
</organism>
<proteinExistence type="predicted"/>
<dbReference type="EMBL" id="HBIZ01009057">
    <property type="protein sequence ID" value="CAE0752702.1"/>
    <property type="molecule type" value="Transcribed_RNA"/>
</dbReference>
<reference evidence="2" key="1">
    <citation type="submission" date="2021-01" db="EMBL/GenBank/DDBJ databases">
        <authorList>
            <person name="Corre E."/>
            <person name="Pelletier E."/>
            <person name="Niang G."/>
            <person name="Scheremetjew M."/>
            <person name="Finn R."/>
            <person name="Kale V."/>
            <person name="Holt S."/>
            <person name="Cochrane G."/>
            <person name="Meng A."/>
            <person name="Brown T."/>
            <person name="Cohen L."/>
        </authorList>
    </citation>
    <scope>NUCLEOTIDE SEQUENCE</scope>
    <source>
        <strain evidence="2">CCMP645</strain>
    </source>
</reference>
<sequence length="490" mass="52611">MVVGFCCGASEDGVSINLSSKVRTATFTISRFSLAGICVSVAFEGEPELFSEMLGASIDVDELQKAQSIEAALMMIAANTSALCCRLLSDCYRERVPIAAKATSAQHACEVVNAQHCQYRPVDRSTRSEIATTGPALDKLPLALLQRILCMTGSLRASAILSQTCRALRRPYLPEDATRCGLAVPLCCRPGTHSCDASVVAWDEAKRSLRKTARIGHPLLIFSDELLNGSTAVLLELEVTSLAGSVGGVQLGVLAAVRDPASYATPSLSATERCWIDGLGCLHMGSGVSMQHEWVHAPHGDRLRQGDRLGVLFIALQHEIRIGFTRDGALVGPTVPLRPACNDGGRLRGYYFFVQLDTVEGIEVRLVPRTTPVDVGAVLRTRAPLRPLAPHEPPLVVRTVGPDSQGMGIGLHPHSARVRDLRAACALKLGCEPSQVALRVENVLGNTKRAPSTSRLLHDDDEKLSSAGIWLQPNGCHMSHLIAHVPHMIS</sequence>
<name>A0A6S9RYR6_CHRCT</name>